<dbReference type="Pfam" id="PF01420">
    <property type="entry name" value="Methylase_S"/>
    <property type="match status" value="2"/>
</dbReference>
<evidence type="ECO:0000259" key="4">
    <source>
        <dbReference type="Pfam" id="PF01420"/>
    </source>
</evidence>
<dbReference type="InterPro" id="IPR052021">
    <property type="entry name" value="Type-I_RS_S_subunit"/>
</dbReference>
<dbReference type="AlphaFoldDB" id="A0A1H6MIJ0"/>
<dbReference type="GO" id="GO:0009307">
    <property type="term" value="P:DNA restriction-modification system"/>
    <property type="evidence" value="ECO:0007669"/>
    <property type="project" value="UniProtKB-KW"/>
</dbReference>
<dbReference type="PANTHER" id="PTHR30408:SF13">
    <property type="entry name" value="TYPE I RESTRICTION ENZYME HINDI SPECIFICITY SUBUNIT"/>
    <property type="match status" value="1"/>
</dbReference>
<protein>
    <submittedName>
        <fullName evidence="5">Type I restriction-modification system,specificity subunit S</fullName>
    </submittedName>
</protein>
<accession>A0A1H6MIJ0</accession>
<organism evidence="5 6">
    <name type="scientific">Bathymodiolus azoricus thioautotrophic gill symbiont</name>
    <dbReference type="NCBI Taxonomy" id="235205"/>
    <lineage>
        <taxon>Bacteria</taxon>
        <taxon>Pseudomonadati</taxon>
        <taxon>Pseudomonadota</taxon>
        <taxon>Gammaproteobacteria</taxon>
        <taxon>sulfur-oxidizing symbionts</taxon>
    </lineage>
</organism>
<feature type="domain" description="Type I restriction modification DNA specificity" evidence="4">
    <location>
        <begin position="37"/>
        <end position="201"/>
    </location>
</feature>
<dbReference type="EMBL" id="CDSC02000409">
    <property type="protein sequence ID" value="SEH99162.1"/>
    <property type="molecule type" value="Genomic_DNA"/>
</dbReference>
<gene>
    <name evidence="5" type="ORF">BAZSYMA_ACONTIG01465_6</name>
</gene>
<evidence type="ECO:0000313" key="5">
    <source>
        <dbReference type="EMBL" id="SEH99162.1"/>
    </source>
</evidence>
<evidence type="ECO:0000313" key="6">
    <source>
        <dbReference type="Proteomes" id="UP000198988"/>
    </source>
</evidence>
<evidence type="ECO:0000256" key="3">
    <source>
        <dbReference type="ARBA" id="ARBA00023125"/>
    </source>
</evidence>
<name>A0A1H6MIJ0_9GAMM</name>
<dbReference type="SUPFAM" id="SSF116734">
    <property type="entry name" value="DNA methylase specificity domain"/>
    <property type="match status" value="2"/>
</dbReference>
<keyword evidence="2" id="KW-0680">Restriction system</keyword>
<feature type="domain" description="Type I restriction modification DNA specificity" evidence="4">
    <location>
        <begin position="217"/>
        <end position="386"/>
    </location>
</feature>
<comment type="similarity">
    <text evidence="1">Belongs to the type-I restriction system S methylase family.</text>
</comment>
<evidence type="ECO:0000256" key="2">
    <source>
        <dbReference type="ARBA" id="ARBA00022747"/>
    </source>
</evidence>
<dbReference type="InterPro" id="IPR000055">
    <property type="entry name" value="Restrct_endonuc_typeI_TRD"/>
</dbReference>
<dbReference type="GO" id="GO:0003677">
    <property type="term" value="F:DNA binding"/>
    <property type="evidence" value="ECO:0007669"/>
    <property type="project" value="UniProtKB-KW"/>
</dbReference>
<dbReference type="Gene3D" id="3.90.220.20">
    <property type="entry name" value="DNA methylase specificity domains"/>
    <property type="match status" value="2"/>
</dbReference>
<proteinExistence type="inferred from homology"/>
<dbReference type="OrthoDB" id="9798929at2"/>
<dbReference type="InterPro" id="IPR044946">
    <property type="entry name" value="Restrct_endonuc_typeI_TRD_sf"/>
</dbReference>
<keyword evidence="3" id="KW-0238">DNA-binding</keyword>
<reference evidence="6" key="1">
    <citation type="submission" date="2016-06" db="EMBL/GenBank/DDBJ databases">
        <authorList>
            <person name="Petersen J."/>
            <person name="Sayavedra L."/>
        </authorList>
    </citation>
    <scope>NUCLEOTIDE SEQUENCE [LARGE SCALE GENOMIC DNA]</scope>
    <source>
        <strain evidence="6">BazSymA</strain>
    </source>
</reference>
<dbReference type="PANTHER" id="PTHR30408">
    <property type="entry name" value="TYPE-1 RESTRICTION ENZYME ECOKI SPECIFICITY PROTEIN"/>
    <property type="match status" value="1"/>
</dbReference>
<sequence>MSEGLMENGELSVESGGSAWREVNLANAPVEILDGDRGKNYPKKNEFSDNGYCLFLNTKNVTSSGFNFSELNFITEEKDCLLRKGKLERNDIVLTTRGTVGNVAFYNEGVDFENIRVNSGMVIIRPAGLHPVFNYQLFKFLTLDLSEFISGSAQPQLPIRDLKQVIFKLPPLPEQKAIADVLSALDDKIDLLHCQNKTLEQMAETLFRQWFVVEAGEDWVEKPLSSVANFLNGLACQKFPPKNEVDKFPVLKIKQLRNGFSDECDWCTTEVKAEYIIENGDVIFSWSASLMVKIWDGDQCILNQHLFKVTSDDFPKWYYYLWSKHHLAEFVSISSSHATTMGHIKRGDLDDAMVLVPSPEESEEFSEIFTPLLDKIISNNKRLKNLTSLRDTLLPKLMSGEVRIASNG</sequence>
<evidence type="ECO:0000256" key="1">
    <source>
        <dbReference type="ARBA" id="ARBA00010923"/>
    </source>
</evidence>
<dbReference type="Proteomes" id="UP000198988">
    <property type="component" value="Unassembled WGS sequence"/>
</dbReference>